<dbReference type="GeneID" id="109704848"/>
<dbReference type="AlphaFoldDB" id="A0A6P5EI49"/>
<name>A0A6P5EI49_ANACO</name>
<organism evidence="2 3">
    <name type="scientific">Ananas comosus</name>
    <name type="common">Pineapple</name>
    <name type="synonym">Ananas ananas</name>
    <dbReference type="NCBI Taxonomy" id="4615"/>
    <lineage>
        <taxon>Eukaryota</taxon>
        <taxon>Viridiplantae</taxon>
        <taxon>Streptophyta</taxon>
        <taxon>Embryophyta</taxon>
        <taxon>Tracheophyta</taxon>
        <taxon>Spermatophyta</taxon>
        <taxon>Magnoliopsida</taxon>
        <taxon>Liliopsida</taxon>
        <taxon>Poales</taxon>
        <taxon>Bromeliaceae</taxon>
        <taxon>Bromelioideae</taxon>
        <taxon>Ananas</taxon>
    </lineage>
</organism>
<evidence type="ECO:0000259" key="1">
    <source>
        <dbReference type="Pfam" id="PF10536"/>
    </source>
</evidence>
<dbReference type="Pfam" id="PF10536">
    <property type="entry name" value="PMD"/>
    <property type="match status" value="2"/>
</dbReference>
<proteinExistence type="predicted"/>
<feature type="domain" description="Aminotransferase-like plant mobile" evidence="1">
    <location>
        <begin position="100"/>
        <end position="195"/>
    </location>
</feature>
<protein>
    <submittedName>
        <fullName evidence="3">Serine/threonine-protein phosphatase 7 long form homolog</fullName>
    </submittedName>
</protein>
<sequence>MPWTREKECEELCALFVNNRDIIGLHVQIIKIEQMKAVDMDYHEDPGPVDLSVLSDQDRHRSSYVQSEWYAPVQFTEHGRKLNTWTVKHPGVIEHLRHAGFFCVSRLRRVQLDQALLGALIERWRRETQTFHLHHGEMTVMLRDVAIIAGLRVSGEPVIGRVSFDLLHTCELLLRIQPNNVIADQIRLEWLFQHFWHIPLDAPAAMVAASARRPSLGRSYLSPSLSGIRECLYEGKGRVLCLWWNMGLRFRGNVKAIDIEFYRDKLDQYRESQVTWMPYTEDVLIGLPAFCLEGSTIWRSRTSLICFHIVELHLPDRVLRQFGLLQHIPEAVEAIQRITSQGKSGEDLVAFHPLYIQRWADCLEHIAEQSPFVDPDPIRASSVYAMRHAVSSIGHLMDDPPEPTRLMDALAHVRWDLESVLESLPTLPVTGHSDVSSLTFGAYDDIPSTSTPAYDFGDIPSTSSLAYDFGDIPSTSMPAYDFPSTYIPIHPSDVPSTSDVLLASIPPLIFHLRQRFVAMMLYIDVGDDDRVILRCRKGYHH</sequence>
<feature type="domain" description="Aminotransferase-like plant mobile" evidence="1">
    <location>
        <begin position="238"/>
        <end position="366"/>
    </location>
</feature>
<dbReference type="PANTHER" id="PTHR46033:SF62">
    <property type="entry name" value="AMINOTRANSFERASE-LIKE PLANT MOBILE DOMAIN-CONTAINING PROTEIN"/>
    <property type="match status" value="1"/>
</dbReference>
<dbReference type="OrthoDB" id="593744at2759"/>
<dbReference type="InterPro" id="IPR019557">
    <property type="entry name" value="AminoTfrase-like_pln_mobile"/>
</dbReference>
<accession>A0A6P5EI49</accession>
<reference evidence="2" key="1">
    <citation type="journal article" date="2015" name="Nat. Genet.">
        <title>The pineapple genome and the evolution of CAM photosynthesis.</title>
        <authorList>
            <person name="Ming R."/>
            <person name="VanBuren R."/>
            <person name="Wai C.M."/>
            <person name="Tang H."/>
            <person name="Schatz M.C."/>
            <person name="Bowers J.E."/>
            <person name="Lyons E."/>
            <person name="Wang M.L."/>
            <person name="Chen J."/>
            <person name="Biggers E."/>
            <person name="Zhang J."/>
            <person name="Huang L."/>
            <person name="Zhang L."/>
            <person name="Miao W."/>
            <person name="Zhang J."/>
            <person name="Ye Z."/>
            <person name="Miao C."/>
            <person name="Lin Z."/>
            <person name="Wang H."/>
            <person name="Zhou H."/>
            <person name="Yim W.C."/>
            <person name="Priest H.D."/>
            <person name="Zheng C."/>
            <person name="Woodhouse M."/>
            <person name="Edger P.P."/>
            <person name="Guyot R."/>
            <person name="Guo H.B."/>
            <person name="Guo H."/>
            <person name="Zheng G."/>
            <person name="Singh R."/>
            <person name="Sharma A."/>
            <person name="Min X."/>
            <person name="Zheng Y."/>
            <person name="Lee H."/>
            <person name="Gurtowski J."/>
            <person name="Sedlazeck F.J."/>
            <person name="Harkess A."/>
            <person name="McKain M.R."/>
            <person name="Liao Z."/>
            <person name="Fang J."/>
            <person name="Liu J."/>
            <person name="Zhang X."/>
            <person name="Zhang Q."/>
            <person name="Hu W."/>
            <person name="Qin Y."/>
            <person name="Wang K."/>
            <person name="Chen L.Y."/>
            <person name="Shirley N."/>
            <person name="Lin Y.R."/>
            <person name="Liu L.Y."/>
            <person name="Hernandez A.G."/>
            <person name="Wright C.L."/>
            <person name="Bulone V."/>
            <person name="Tuskan G.A."/>
            <person name="Heath K."/>
            <person name="Zee F."/>
            <person name="Moore P.H."/>
            <person name="Sunkar R."/>
            <person name="Leebens-Mack J.H."/>
            <person name="Mockler T."/>
            <person name="Bennetzen J.L."/>
            <person name="Freeling M."/>
            <person name="Sankoff D."/>
            <person name="Paterson A.H."/>
            <person name="Zhu X."/>
            <person name="Yang X."/>
            <person name="Smith J.A."/>
            <person name="Cushman J.C."/>
            <person name="Paull R.E."/>
            <person name="Yu Q."/>
        </authorList>
    </citation>
    <scope>NUCLEOTIDE SEQUENCE [LARGE SCALE GENOMIC DNA]</scope>
    <source>
        <strain evidence="2">cv. F153</strain>
    </source>
</reference>
<dbReference type="GO" id="GO:0010073">
    <property type="term" value="P:meristem maintenance"/>
    <property type="evidence" value="ECO:0007669"/>
    <property type="project" value="InterPro"/>
</dbReference>
<keyword evidence="2" id="KW-1185">Reference proteome</keyword>
<evidence type="ECO:0000313" key="3">
    <source>
        <dbReference type="RefSeq" id="XP_020081223.1"/>
    </source>
</evidence>
<dbReference type="Proteomes" id="UP000515123">
    <property type="component" value="Unplaced"/>
</dbReference>
<gene>
    <name evidence="3" type="primary">LOC109704848</name>
</gene>
<dbReference type="PANTHER" id="PTHR46033">
    <property type="entry name" value="PROTEIN MAIN-LIKE 2"/>
    <property type="match status" value="1"/>
</dbReference>
<evidence type="ECO:0000313" key="2">
    <source>
        <dbReference type="Proteomes" id="UP000515123"/>
    </source>
</evidence>
<dbReference type="RefSeq" id="XP_020081223.1">
    <property type="nucleotide sequence ID" value="XM_020225634.1"/>
</dbReference>
<dbReference type="InterPro" id="IPR044824">
    <property type="entry name" value="MAIN-like"/>
</dbReference>
<reference evidence="3" key="2">
    <citation type="submission" date="2025-08" db="UniProtKB">
        <authorList>
            <consortium name="RefSeq"/>
        </authorList>
    </citation>
    <scope>IDENTIFICATION</scope>
    <source>
        <tissue evidence="3">Leaf</tissue>
    </source>
</reference>